<gene>
    <name evidence="2" type="ORF">KC01_LOCUS20899</name>
</gene>
<dbReference type="EMBL" id="OZ035824">
    <property type="protein sequence ID" value="CAL1591537.1"/>
    <property type="molecule type" value="Genomic_DNA"/>
</dbReference>
<feature type="chain" id="PRO_5043729852" evidence="1">
    <location>
        <begin position="16"/>
        <end position="101"/>
    </location>
</feature>
<evidence type="ECO:0000313" key="2">
    <source>
        <dbReference type="EMBL" id="CAL1591537.1"/>
    </source>
</evidence>
<dbReference type="AlphaFoldDB" id="A0AAV2KWD7"/>
<evidence type="ECO:0000313" key="3">
    <source>
        <dbReference type="Proteomes" id="UP001497482"/>
    </source>
</evidence>
<organism evidence="2 3">
    <name type="scientific">Knipowitschia caucasica</name>
    <name type="common">Caucasian dwarf goby</name>
    <name type="synonym">Pomatoschistus caucasicus</name>
    <dbReference type="NCBI Taxonomy" id="637954"/>
    <lineage>
        <taxon>Eukaryota</taxon>
        <taxon>Metazoa</taxon>
        <taxon>Chordata</taxon>
        <taxon>Craniata</taxon>
        <taxon>Vertebrata</taxon>
        <taxon>Euteleostomi</taxon>
        <taxon>Actinopterygii</taxon>
        <taxon>Neopterygii</taxon>
        <taxon>Teleostei</taxon>
        <taxon>Neoteleostei</taxon>
        <taxon>Acanthomorphata</taxon>
        <taxon>Gobiaria</taxon>
        <taxon>Gobiiformes</taxon>
        <taxon>Gobioidei</taxon>
        <taxon>Gobiidae</taxon>
        <taxon>Gobiinae</taxon>
        <taxon>Knipowitschia</taxon>
    </lineage>
</organism>
<keyword evidence="3" id="KW-1185">Reference proteome</keyword>
<name>A0AAV2KWD7_KNICA</name>
<sequence length="101" mass="11912">MQVFFMNVVLQVVSAKDLQLVAQLHTSQETWHKTAENCSLYINTKDSEELKFLSGLAELWRVELRRFMSELKRRDRDQSQVLCGLQQDISKWRVFCSSQTE</sequence>
<evidence type="ECO:0000256" key="1">
    <source>
        <dbReference type="SAM" id="SignalP"/>
    </source>
</evidence>
<dbReference type="Proteomes" id="UP001497482">
    <property type="component" value="Chromosome 2"/>
</dbReference>
<reference evidence="2 3" key="1">
    <citation type="submission" date="2024-04" db="EMBL/GenBank/DDBJ databases">
        <authorList>
            <person name="Waldvogel A.-M."/>
            <person name="Schoenle A."/>
        </authorList>
    </citation>
    <scope>NUCLEOTIDE SEQUENCE [LARGE SCALE GENOMIC DNA]</scope>
</reference>
<proteinExistence type="predicted"/>
<keyword evidence="1" id="KW-0732">Signal</keyword>
<accession>A0AAV2KWD7</accession>
<feature type="signal peptide" evidence="1">
    <location>
        <begin position="1"/>
        <end position="15"/>
    </location>
</feature>
<protein>
    <submittedName>
        <fullName evidence="2">Uncharacterized protein</fullName>
    </submittedName>
</protein>